<reference evidence="1 2" key="1">
    <citation type="submission" date="2020-02" db="EMBL/GenBank/DDBJ databases">
        <title>Genome sequence of the type strain CGMCC 1.15528 of Mesorhizobium zhangyense.</title>
        <authorList>
            <person name="Gao J."/>
            <person name="Sun J."/>
        </authorList>
    </citation>
    <scope>NUCLEOTIDE SEQUENCE [LARGE SCALE GENOMIC DNA]</scope>
    <source>
        <strain evidence="1 2">CGMCC 1.15528</strain>
    </source>
</reference>
<sequence>MIETNAQTRLWTPEGFREEEWSHAEGAEALSANGRFILPLQAFLDLDPEVRKSAKERLGVLLQPGDAVETIVDLLDQLSLVALAFPAFNDGRSFSKAELLRSRYQFEGAVRATGQVLIDQLPHMLRLGFNEFEVSHPTLIARIEAGQTGGIPLYYQPTAKPAEKGPKYSWRRVPAS</sequence>
<keyword evidence="2" id="KW-1185">Reference proteome</keyword>
<dbReference type="AlphaFoldDB" id="A0A7C9R967"/>
<dbReference type="Pfam" id="PF06073">
    <property type="entry name" value="DUF934"/>
    <property type="match status" value="1"/>
</dbReference>
<gene>
    <name evidence="1" type="ORF">G6N74_19605</name>
</gene>
<protein>
    <submittedName>
        <fullName evidence="1">DUF934 domain-containing protein</fullName>
    </submittedName>
</protein>
<dbReference type="InterPro" id="IPR008318">
    <property type="entry name" value="UCP030820"/>
</dbReference>
<comment type="caution">
    <text evidence="1">The sequence shown here is derived from an EMBL/GenBank/DDBJ whole genome shotgun (WGS) entry which is preliminary data.</text>
</comment>
<proteinExistence type="predicted"/>
<name>A0A7C9R967_9HYPH</name>
<accession>A0A7C9R967</accession>
<dbReference type="PIRSF" id="PIRSF030820">
    <property type="entry name" value="UCP030820"/>
    <property type="match status" value="1"/>
</dbReference>
<dbReference type="RefSeq" id="WP_165119641.1">
    <property type="nucleotide sequence ID" value="NZ_JAAKZG010000008.1"/>
</dbReference>
<evidence type="ECO:0000313" key="1">
    <source>
        <dbReference type="EMBL" id="NGN43280.1"/>
    </source>
</evidence>
<evidence type="ECO:0000313" key="2">
    <source>
        <dbReference type="Proteomes" id="UP000481252"/>
    </source>
</evidence>
<organism evidence="1 2">
    <name type="scientific">Mesorhizobium zhangyense</name>
    <dbReference type="NCBI Taxonomy" id="1776730"/>
    <lineage>
        <taxon>Bacteria</taxon>
        <taxon>Pseudomonadati</taxon>
        <taxon>Pseudomonadota</taxon>
        <taxon>Alphaproteobacteria</taxon>
        <taxon>Hyphomicrobiales</taxon>
        <taxon>Phyllobacteriaceae</taxon>
        <taxon>Mesorhizobium</taxon>
    </lineage>
</organism>
<dbReference type="Proteomes" id="UP000481252">
    <property type="component" value="Unassembled WGS sequence"/>
</dbReference>
<dbReference type="EMBL" id="JAAKZG010000008">
    <property type="protein sequence ID" value="NGN43280.1"/>
    <property type="molecule type" value="Genomic_DNA"/>
</dbReference>